<feature type="transmembrane region" description="Helical" evidence="17">
    <location>
        <begin position="143"/>
        <end position="167"/>
    </location>
</feature>
<keyword evidence="8 17" id="KW-0999">Mitochondrion inner membrane</keyword>
<geneLocation type="mitochondrion" evidence="20"/>
<evidence type="ECO:0000259" key="19">
    <source>
        <dbReference type="Pfam" id="PF06444"/>
    </source>
</evidence>
<evidence type="ECO:0000259" key="18">
    <source>
        <dbReference type="Pfam" id="PF00361"/>
    </source>
</evidence>
<keyword evidence="9 17" id="KW-1278">Translocase</keyword>
<feature type="domain" description="NADH:quinone oxidoreductase/Mrp antiporter transmembrane" evidence="18">
    <location>
        <begin position="25"/>
        <end position="288"/>
    </location>
</feature>
<dbReference type="PANTHER" id="PTHR46552">
    <property type="entry name" value="NADH-UBIQUINONE OXIDOREDUCTASE CHAIN 2"/>
    <property type="match status" value="1"/>
</dbReference>
<evidence type="ECO:0000313" key="20">
    <source>
        <dbReference type="EMBL" id="BAQ20839.1"/>
    </source>
</evidence>
<comment type="catalytic activity">
    <reaction evidence="16 17">
        <text>a ubiquinone + NADH + 5 H(+)(in) = a ubiquinol + NAD(+) + 4 H(+)(out)</text>
        <dbReference type="Rhea" id="RHEA:29091"/>
        <dbReference type="Rhea" id="RHEA-COMP:9565"/>
        <dbReference type="Rhea" id="RHEA-COMP:9566"/>
        <dbReference type="ChEBI" id="CHEBI:15378"/>
        <dbReference type="ChEBI" id="CHEBI:16389"/>
        <dbReference type="ChEBI" id="CHEBI:17976"/>
        <dbReference type="ChEBI" id="CHEBI:57540"/>
        <dbReference type="ChEBI" id="CHEBI:57945"/>
        <dbReference type="EC" id="7.1.1.2"/>
    </reaction>
</comment>
<keyword evidence="12 17" id="KW-0520">NAD</keyword>
<evidence type="ECO:0000256" key="6">
    <source>
        <dbReference type="ARBA" id="ARBA00022660"/>
    </source>
</evidence>
<evidence type="ECO:0000256" key="4">
    <source>
        <dbReference type="ARBA" id="ARBA00021008"/>
    </source>
</evidence>
<dbReference type="InterPro" id="IPR001750">
    <property type="entry name" value="ND/Mrp_TM"/>
</dbReference>
<keyword evidence="11 17" id="KW-1133">Transmembrane helix</keyword>
<keyword evidence="7 17" id="KW-0812">Transmembrane</keyword>
<name>A0A0B6VLT7_9TELE</name>
<reference evidence="20" key="1">
    <citation type="journal article" date="2016" name="BMC Genomics">
        <title>Structure and variation of the mitochondrial genome of fishes.</title>
        <authorList>
            <person name="Satoh T.P."/>
            <person name="Miya M."/>
            <person name="Mabuchi K."/>
            <person name="Nishida M."/>
        </authorList>
    </citation>
    <scope>NUCLEOTIDE SEQUENCE</scope>
</reference>
<evidence type="ECO:0000256" key="12">
    <source>
        <dbReference type="ARBA" id="ARBA00023027"/>
    </source>
</evidence>
<keyword evidence="5" id="KW-0813">Transport</keyword>
<feature type="transmembrane region" description="Helical" evidence="17">
    <location>
        <begin position="276"/>
        <end position="295"/>
    </location>
</feature>
<organism evidence="20">
    <name type="scientific">Lobotes surinamensis</name>
    <name type="common">Atlantic tripletail</name>
    <dbReference type="NCBI Taxonomy" id="463596"/>
    <lineage>
        <taxon>Eukaryota</taxon>
        <taxon>Metazoa</taxon>
        <taxon>Chordata</taxon>
        <taxon>Craniata</taxon>
        <taxon>Vertebrata</taxon>
        <taxon>Euteleostomi</taxon>
        <taxon>Actinopterygii</taxon>
        <taxon>Neopterygii</taxon>
        <taxon>Teleostei</taxon>
        <taxon>Neoteleostei</taxon>
        <taxon>Acanthomorphata</taxon>
        <taxon>Eupercaria</taxon>
        <taxon>Lobotiformes</taxon>
        <taxon>Lobotidae</taxon>
        <taxon>Lobotes</taxon>
    </lineage>
</organism>
<dbReference type="GeneID" id="22909826"/>
<dbReference type="InterPro" id="IPR010933">
    <property type="entry name" value="NADH_DH_su2_C"/>
</dbReference>
<evidence type="ECO:0000256" key="5">
    <source>
        <dbReference type="ARBA" id="ARBA00022448"/>
    </source>
</evidence>
<comment type="function">
    <text evidence="17">Core subunit of the mitochondrial membrane respiratory chain NADH dehydrogenase (Complex I) which catalyzes electron transfer from NADH through the respiratory chain, using ubiquinone as an electron acceptor. Essential for the catalytic activity and assembly of complex I.</text>
</comment>
<evidence type="ECO:0000256" key="2">
    <source>
        <dbReference type="ARBA" id="ARBA00007012"/>
    </source>
</evidence>
<keyword evidence="10 17" id="KW-0249">Electron transport</keyword>
<feature type="transmembrane region" description="Helical" evidence="17">
    <location>
        <begin position="325"/>
        <end position="348"/>
    </location>
</feature>
<comment type="similarity">
    <text evidence="2 17">Belongs to the complex I subunit 2 family.</text>
</comment>
<evidence type="ECO:0000256" key="9">
    <source>
        <dbReference type="ARBA" id="ARBA00022967"/>
    </source>
</evidence>
<keyword evidence="6 17" id="KW-0679">Respiratory chain</keyword>
<evidence type="ECO:0000256" key="7">
    <source>
        <dbReference type="ARBA" id="ARBA00022692"/>
    </source>
</evidence>
<accession>A0A0B6VLT7</accession>
<evidence type="ECO:0000256" key="17">
    <source>
        <dbReference type="RuleBase" id="RU003403"/>
    </source>
</evidence>
<evidence type="ECO:0000256" key="11">
    <source>
        <dbReference type="ARBA" id="ARBA00022989"/>
    </source>
</evidence>
<dbReference type="CTD" id="4536"/>
<feature type="transmembrane region" description="Helical" evidence="17">
    <location>
        <begin position="62"/>
        <end position="82"/>
    </location>
</feature>
<evidence type="ECO:0000256" key="10">
    <source>
        <dbReference type="ARBA" id="ARBA00022982"/>
    </source>
</evidence>
<keyword evidence="13 17" id="KW-0830">Ubiquinone</keyword>
<evidence type="ECO:0000256" key="13">
    <source>
        <dbReference type="ARBA" id="ARBA00023075"/>
    </source>
</evidence>
<dbReference type="PANTHER" id="PTHR46552:SF1">
    <property type="entry name" value="NADH-UBIQUINONE OXIDOREDUCTASE CHAIN 2"/>
    <property type="match status" value="1"/>
</dbReference>
<feature type="domain" description="NADH dehydrogenase subunit 2 C-terminal" evidence="19">
    <location>
        <begin position="292"/>
        <end position="345"/>
    </location>
</feature>
<comment type="subcellular location">
    <subcellularLocation>
        <location evidence="1 17">Mitochondrion inner membrane</location>
        <topology evidence="1 17">Multi-pass membrane protein</topology>
    </subcellularLocation>
</comment>
<feature type="transmembrane region" description="Helical" evidence="17">
    <location>
        <begin position="179"/>
        <end position="197"/>
    </location>
</feature>
<sequence length="353" mass="38842">MSLNPYIFSLLLMSLGLGTTLTFLSSHWLMAWMGLEISTLSIIPLLAKQNHPRAVEATTKYFLIQAAATATLLFATLSNAWFTGQWNITELTHPLLTSIVILSLALKLGLAPLHGWLPEVLQGLDLSTGLIISTWQKLAPFALLVQISLIDSFLIIFIGLVSILVGGWGGLNQTQLRKVLAYSSIGHLGWMAIVVQFSTALTLLMLAVYLVMTTALFMVFNMNKTVTTKMLASSASNPVIFTIATPLLFLSLAGLPPLMGFMPKLLILKELMQQEFILLAIMIAMSALLAIYFYLRLIYVMAMTTFPLPASAPAIWRKISTKWSVIISFLISSTIMAMPLFPLIYAVISYFTG</sequence>
<dbReference type="GO" id="GO:0006120">
    <property type="term" value="P:mitochondrial electron transport, NADH to ubiquinone"/>
    <property type="evidence" value="ECO:0007669"/>
    <property type="project" value="InterPro"/>
</dbReference>
<feature type="transmembrane region" description="Helical" evidence="17">
    <location>
        <begin position="94"/>
        <end position="117"/>
    </location>
</feature>
<evidence type="ECO:0000256" key="1">
    <source>
        <dbReference type="ARBA" id="ARBA00004448"/>
    </source>
</evidence>
<evidence type="ECO:0000256" key="16">
    <source>
        <dbReference type="ARBA" id="ARBA00049551"/>
    </source>
</evidence>
<protein>
    <recommendedName>
        <fullName evidence="4 17">NADH-ubiquinone oxidoreductase chain 2</fullName>
        <ecNumber evidence="3 17">7.1.1.2</ecNumber>
    </recommendedName>
</protein>
<evidence type="ECO:0000256" key="8">
    <source>
        <dbReference type="ARBA" id="ARBA00022792"/>
    </source>
</evidence>
<feature type="transmembrane region" description="Helical" evidence="17">
    <location>
        <begin position="235"/>
        <end position="256"/>
    </location>
</feature>
<dbReference type="PRINTS" id="PR01436">
    <property type="entry name" value="NADHDHGNASE2"/>
</dbReference>
<dbReference type="RefSeq" id="YP_009116564.1">
    <property type="nucleotide sequence ID" value="NC_026233.1"/>
</dbReference>
<dbReference type="EMBL" id="AB355912">
    <property type="protein sequence ID" value="BAQ20839.1"/>
    <property type="molecule type" value="Genomic_DNA"/>
</dbReference>
<gene>
    <name evidence="20" type="primary">ND2</name>
</gene>
<feature type="transmembrane region" description="Helical" evidence="17">
    <location>
        <begin position="203"/>
        <end position="223"/>
    </location>
</feature>
<keyword evidence="14 17" id="KW-0496">Mitochondrion</keyword>
<proteinExistence type="inferred from homology"/>
<dbReference type="Pfam" id="PF06444">
    <property type="entry name" value="NADH_dehy_S2_C"/>
    <property type="match status" value="1"/>
</dbReference>
<dbReference type="GO" id="GO:0005743">
    <property type="term" value="C:mitochondrial inner membrane"/>
    <property type="evidence" value="ECO:0007669"/>
    <property type="project" value="UniProtKB-SubCell"/>
</dbReference>
<dbReference type="InterPro" id="IPR050175">
    <property type="entry name" value="Complex_I_Subunit_2"/>
</dbReference>
<evidence type="ECO:0000256" key="3">
    <source>
        <dbReference type="ARBA" id="ARBA00012944"/>
    </source>
</evidence>
<dbReference type="GO" id="GO:0008137">
    <property type="term" value="F:NADH dehydrogenase (ubiquinone) activity"/>
    <property type="evidence" value="ECO:0007669"/>
    <property type="project" value="UniProtKB-EC"/>
</dbReference>
<dbReference type="InterPro" id="IPR003917">
    <property type="entry name" value="NADH_UbQ_OxRdtase_chain2"/>
</dbReference>
<feature type="transmembrane region" description="Helical" evidence="17">
    <location>
        <begin position="6"/>
        <end position="24"/>
    </location>
</feature>
<evidence type="ECO:0000256" key="14">
    <source>
        <dbReference type="ARBA" id="ARBA00023128"/>
    </source>
</evidence>
<dbReference type="EC" id="7.1.1.2" evidence="3 17"/>
<dbReference type="Pfam" id="PF00361">
    <property type="entry name" value="Proton_antipo_M"/>
    <property type="match status" value="1"/>
</dbReference>
<keyword evidence="15 17" id="KW-0472">Membrane</keyword>
<evidence type="ECO:0000256" key="15">
    <source>
        <dbReference type="ARBA" id="ARBA00023136"/>
    </source>
</evidence>
<dbReference type="AlphaFoldDB" id="A0A0B6VLT7"/>